<accession>A0ABS0PRZ9</accession>
<organism evidence="2 3">
    <name type="scientific">Bradyrhizobium agreste</name>
    <dbReference type="NCBI Taxonomy" id="2751811"/>
    <lineage>
        <taxon>Bacteria</taxon>
        <taxon>Pseudomonadati</taxon>
        <taxon>Pseudomonadota</taxon>
        <taxon>Alphaproteobacteria</taxon>
        <taxon>Hyphomicrobiales</taxon>
        <taxon>Nitrobacteraceae</taxon>
        <taxon>Bradyrhizobium</taxon>
    </lineage>
</organism>
<gene>
    <name evidence="2" type="ORF">HZZ13_19555</name>
</gene>
<evidence type="ECO:0000313" key="3">
    <source>
        <dbReference type="Proteomes" id="UP000807370"/>
    </source>
</evidence>
<comment type="caution">
    <text evidence="2">The sequence shown here is derived from an EMBL/GenBank/DDBJ whole genome shotgun (WGS) entry which is preliminary data.</text>
</comment>
<dbReference type="Proteomes" id="UP000807370">
    <property type="component" value="Unassembled WGS sequence"/>
</dbReference>
<keyword evidence="3" id="KW-1185">Reference proteome</keyword>
<sequence length="159" mass="17340">MLKEGKYAAWFRTAHAQGTGIVHLAKGRISGSDSFFSYGGSYQFADDQHFTAVLTTRRHADGPPTVFGFDEVEVDLSGVYSGAMATCSGTARQAPDVRFEATLIYSQDEAPAPDARCAVVKLKADKLPKGLDSRSRPRHPFAEIKPDRQQSAHSRLPPD</sequence>
<dbReference type="RefSeq" id="WP_197961292.1">
    <property type="nucleotide sequence ID" value="NZ_JACCHP010000012.1"/>
</dbReference>
<evidence type="ECO:0000256" key="1">
    <source>
        <dbReference type="SAM" id="MobiDB-lite"/>
    </source>
</evidence>
<dbReference type="EMBL" id="JACCHP010000012">
    <property type="protein sequence ID" value="MBH5399968.1"/>
    <property type="molecule type" value="Genomic_DNA"/>
</dbReference>
<reference evidence="2 3" key="1">
    <citation type="submission" date="2020-07" db="EMBL/GenBank/DDBJ databases">
        <title>Bradyrhizobium diversity isolated from nodules of indigenous legumes of Western Australia.</title>
        <authorList>
            <person name="Klepa M.S."/>
        </authorList>
    </citation>
    <scope>NUCLEOTIDE SEQUENCE [LARGE SCALE GENOMIC DNA]</scope>
    <source>
        <strain evidence="2 3">CNPSo 4010</strain>
    </source>
</reference>
<dbReference type="InterPro" id="IPR043019">
    <property type="entry name" value="GrlR_sf"/>
</dbReference>
<evidence type="ECO:0000313" key="2">
    <source>
        <dbReference type="EMBL" id="MBH5399968.1"/>
    </source>
</evidence>
<name>A0ABS0PRZ9_9BRAD</name>
<proteinExistence type="predicted"/>
<evidence type="ECO:0008006" key="4">
    <source>
        <dbReference type="Google" id="ProtNLM"/>
    </source>
</evidence>
<dbReference type="Gene3D" id="2.40.128.380">
    <property type="entry name" value="T3SS negative regulator GrlR"/>
    <property type="match status" value="1"/>
</dbReference>
<protein>
    <recommendedName>
        <fullName evidence="4">T3SS negative regulator,GrlR</fullName>
    </recommendedName>
</protein>
<feature type="region of interest" description="Disordered" evidence="1">
    <location>
        <begin position="128"/>
        <end position="159"/>
    </location>
</feature>